<dbReference type="CDD" id="cd22157">
    <property type="entry name" value="F-box_AtFBW1-like"/>
    <property type="match status" value="1"/>
</dbReference>
<dbReference type="InterPro" id="IPR006527">
    <property type="entry name" value="F-box-assoc_dom_typ1"/>
</dbReference>
<evidence type="ECO:0000313" key="2">
    <source>
        <dbReference type="EMBL" id="KAH0872755.1"/>
    </source>
</evidence>
<dbReference type="Proteomes" id="UP000824890">
    <property type="component" value="Unassembled WGS sequence"/>
</dbReference>
<accession>A0ABQ7YXW6</accession>
<dbReference type="SUPFAM" id="SSF81383">
    <property type="entry name" value="F-box domain"/>
    <property type="match status" value="2"/>
</dbReference>
<evidence type="ECO:0000313" key="3">
    <source>
        <dbReference type="Proteomes" id="UP000824890"/>
    </source>
</evidence>
<name>A0ABQ7YXW6_BRANA</name>
<comment type="caution">
    <text evidence="2">The sequence shown here is derived from an EMBL/GenBank/DDBJ whole genome shotgun (WGS) entry which is preliminary data.</text>
</comment>
<reference evidence="2 3" key="1">
    <citation type="submission" date="2021-05" db="EMBL/GenBank/DDBJ databases">
        <title>Genome Assembly of Synthetic Allotetraploid Brassica napus Reveals Homoeologous Exchanges between Subgenomes.</title>
        <authorList>
            <person name="Davis J.T."/>
        </authorList>
    </citation>
    <scope>NUCLEOTIDE SEQUENCE [LARGE SCALE GENOMIC DNA]</scope>
    <source>
        <strain evidence="3">cv. Da-Ae</strain>
        <tissue evidence="2">Seedling</tissue>
    </source>
</reference>
<feature type="domain" description="F-box" evidence="1">
    <location>
        <begin position="1"/>
        <end position="50"/>
    </location>
</feature>
<dbReference type="Pfam" id="PF07734">
    <property type="entry name" value="FBA_1"/>
    <property type="match status" value="1"/>
</dbReference>
<organism evidence="2 3">
    <name type="scientific">Brassica napus</name>
    <name type="common">Rape</name>
    <dbReference type="NCBI Taxonomy" id="3708"/>
    <lineage>
        <taxon>Eukaryota</taxon>
        <taxon>Viridiplantae</taxon>
        <taxon>Streptophyta</taxon>
        <taxon>Embryophyta</taxon>
        <taxon>Tracheophyta</taxon>
        <taxon>Spermatophyta</taxon>
        <taxon>Magnoliopsida</taxon>
        <taxon>eudicotyledons</taxon>
        <taxon>Gunneridae</taxon>
        <taxon>Pentapetalae</taxon>
        <taxon>rosids</taxon>
        <taxon>malvids</taxon>
        <taxon>Brassicales</taxon>
        <taxon>Brassicaceae</taxon>
        <taxon>Brassiceae</taxon>
        <taxon>Brassica</taxon>
    </lineage>
</organism>
<dbReference type="SMART" id="SM00256">
    <property type="entry name" value="FBOX"/>
    <property type="match status" value="2"/>
</dbReference>
<dbReference type="InterPro" id="IPR017451">
    <property type="entry name" value="F-box-assoc_interact_dom"/>
</dbReference>
<dbReference type="Pfam" id="PF00646">
    <property type="entry name" value="F-box"/>
    <property type="match status" value="2"/>
</dbReference>
<dbReference type="PANTHER" id="PTHR31672:SF13">
    <property type="entry name" value="F-BOX PROTEIN CPR30-LIKE"/>
    <property type="match status" value="1"/>
</dbReference>
<dbReference type="InterPro" id="IPR036047">
    <property type="entry name" value="F-box-like_dom_sf"/>
</dbReference>
<keyword evidence="3" id="KW-1185">Reference proteome</keyword>
<protein>
    <recommendedName>
        <fullName evidence="1">F-box domain-containing protein</fullName>
    </recommendedName>
</protein>
<dbReference type="InterPro" id="IPR001810">
    <property type="entry name" value="F-box_dom"/>
</dbReference>
<proteinExistence type="predicted"/>
<gene>
    <name evidence="2" type="ORF">HID58_070117</name>
</gene>
<evidence type="ECO:0000259" key="1">
    <source>
        <dbReference type="PROSITE" id="PS50181"/>
    </source>
</evidence>
<dbReference type="InterPro" id="IPR050796">
    <property type="entry name" value="SCF_F-box_component"/>
</dbReference>
<dbReference type="EMBL" id="JAGKQM010000016">
    <property type="protein sequence ID" value="KAH0872755.1"/>
    <property type="molecule type" value="Genomic_DNA"/>
</dbReference>
<dbReference type="Gene3D" id="1.20.1280.50">
    <property type="match status" value="2"/>
</dbReference>
<dbReference type="NCBIfam" id="TIGR01640">
    <property type="entry name" value="F_box_assoc_1"/>
    <property type="match status" value="1"/>
</dbReference>
<sequence>MLLISDLPSDLEAEILFRVPSKSLAKLKTTCKRWYTLFRDWRFVEKNKKLGKAVKESILLSDTRVYSICDDLHGLHKSSVDPSIEFTSKLCGVEDLKDVKISQLYQCDGLILLRSTTGKTRLVVWNPCTGQKESIKPRTRYWGEDIYYLGYVNANRKTSSSSRRYKILRCFPYENGKKVWDFEICEFRTDAWRVLDDLTHHDYTVFCNGISMKGDTYFVAGDKETVMAKCDDDMGVVNLASFLLDEGNKVALCCDLGELVEGEVRTRIYIVGEDLPSDLESEMLSRVPAKSLAKLKTTCKRWYALFRDRRFIEKNKKLSKVVRESILLSNYSEVYSIDHDLSIAFIKSVLIHLSR</sequence>
<dbReference type="PROSITE" id="PS50181">
    <property type="entry name" value="FBOX"/>
    <property type="match status" value="2"/>
</dbReference>
<feature type="domain" description="F-box" evidence="1">
    <location>
        <begin position="269"/>
        <end position="315"/>
    </location>
</feature>
<dbReference type="PANTHER" id="PTHR31672">
    <property type="entry name" value="BNACNNG10540D PROTEIN"/>
    <property type="match status" value="1"/>
</dbReference>